<evidence type="ECO:0000313" key="2">
    <source>
        <dbReference type="EMBL" id="PMD40969.1"/>
    </source>
</evidence>
<dbReference type="Pfam" id="PF06985">
    <property type="entry name" value="HET"/>
    <property type="match status" value="1"/>
</dbReference>
<dbReference type="EMBL" id="KZ613945">
    <property type="protein sequence ID" value="PMD40969.1"/>
    <property type="molecule type" value="Genomic_DNA"/>
</dbReference>
<proteinExistence type="predicted"/>
<keyword evidence="3" id="KW-1185">Reference proteome</keyword>
<feature type="non-terminal residue" evidence="2">
    <location>
        <position position="208"/>
    </location>
</feature>
<dbReference type="InterPro" id="IPR010730">
    <property type="entry name" value="HET"/>
</dbReference>
<dbReference type="PANTHER" id="PTHR24148:SF64">
    <property type="entry name" value="HETEROKARYON INCOMPATIBILITY DOMAIN-CONTAINING PROTEIN"/>
    <property type="match status" value="1"/>
</dbReference>
<dbReference type="Proteomes" id="UP000235786">
    <property type="component" value="Unassembled WGS sequence"/>
</dbReference>
<dbReference type="AlphaFoldDB" id="A0A2J6RR28"/>
<sequence length="208" mass="23862">MLSDLAVPENSGVEEQAEPPVFTYQPLDESADCIRLLALGPASIGNGTGFEYIDCKLIHISFRERPKYEALSYRWGTEDASKIILLDGHAFKVRWNLFQALSNFQKANEWRNLWVDAICIDQNNLEERKRQVGLMDFIYTRASCVLVWLGAAPEIRWPHGGWYDPSDIMGQEFSGDAAWARHPKVLDWVSGNEYWNRVWIVQEVGLAR</sequence>
<reference evidence="2 3" key="1">
    <citation type="submission" date="2016-04" db="EMBL/GenBank/DDBJ databases">
        <title>A degradative enzymes factory behind the ericoid mycorrhizal symbiosis.</title>
        <authorList>
            <consortium name="DOE Joint Genome Institute"/>
            <person name="Martino E."/>
            <person name="Morin E."/>
            <person name="Grelet G."/>
            <person name="Kuo A."/>
            <person name="Kohler A."/>
            <person name="Daghino S."/>
            <person name="Barry K."/>
            <person name="Choi C."/>
            <person name="Cichocki N."/>
            <person name="Clum A."/>
            <person name="Copeland A."/>
            <person name="Hainaut M."/>
            <person name="Haridas S."/>
            <person name="Labutti K."/>
            <person name="Lindquist E."/>
            <person name="Lipzen A."/>
            <person name="Khouja H.-R."/>
            <person name="Murat C."/>
            <person name="Ohm R."/>
            <person name="Olson A."/>
            <person name="Spatafora J."/>
            <person name="Veneault-Fourrey C."/>
            <person name="Henrissat B."/>
            <person name="Grigoriev I."/>
            <person name="Martin F."/>
            <person name="Perotto S."/>
        </authorList>
    </citation>
    <scope>NUCLEOTIDE SEQUENCE [LARGE SCALE GENOMIC DNA]</scope>
    <source>
        <strain evidence="2 3">F</strain>
    </source>
</reference>
<feature type="domain" description="Heterokaryon incompatibility" evidence="1">
    <location>
        <begin position="68"/>
        <end position="203"/>
    </location>
</feature>
<organism evidence="2 3">
    <name type="scientific">Hyaloscypha variabilis (strain UAMH 11265 / GT02V1 / F)</name>
    <name type="common">Meliniomyces variabilis</name>
    <dbReference type="NCBI Taxonomy" id="1149755"/>
    <lineage>
        <taxon>Eukaryota</taxon>
        <taxon>Fungi</taxon>
        <taxon>Dikarya</taxon>
        <taxon>Ascomycota</taxon>
        <taxon>Pezizomycotina</taxon>
        <taxon>Leotiomycetes</taxon>
        <taxon>Helotiales</taxon>
        <taxon>Hyaloscyphaceae</taxon>
        <taxon>Hyaloscypha</taxon>
        <taxon>Hyaloscypha variabilis</taxon>
    </lineage>
</organism>
<evidence type="ECO:0000313" key="3">
    <source>
        <dbReference type="Proteomes" id="UP000235786"/>
    </source>
</evidence>
<name>A0A2J6RR28_HYAVF</name>
<evidence type="ECO:0000259" key="1">
    <source>
        <dbReference type="Pfam" id="PF06985"/>
    </source>
</evidence>
<dbReference type="OrthoDB" id="2157530at2759"/>
<dbReference type="PANTHER" id="PTHR24148">
    <property type="entry name" value="ANKYRIN REPEAT DOMAIN-CONTAINING PROTEIN 39 HOMOLOG-RELATED"/>
    <property type="match status" value="1"/>
</dbReference>
<accession>A0A2J6RR28</accession>
<protein>
    <submittedName>
        <fullName evidence="2">HET-domain-containing protein</fullName>
    </submittedName>
</protein>
<dbReference type="STRING" id="1149755.A0A2J6RR28"/>
<dbReference type="InterPro" id="IPR052895">
    <property type="entry name" value="HetReg/Transcr_Mod"/>
</dbReference>
<gene>
    <name evidence="2" type="ORF">L207DRAFT_427076</name>
</gene>